<feature type="compositionally biased region" description="Basic and acidic residues" evidence="1">
    <location>
        <begin position="507"/>
        <end position="516"/>
    </location>
</feature>
<accession>A0ABR1TDH4</accession>
<evidence type="ECO:0000256" key="1">
    <source>
        <dbReference type="SAM" id="MobiDB-lite"/>
    </source>
</evidence>
<feature type="region of interest" description="Disordered" evidence="1">
    <location>
        <begin position="507"/>
        <end position="577"/>
    </location>
</feature>
<evidence type="ECO:0000313" key="2">
    <source>
        <dbReference type="EMBL" id="KAK8044467.1"/>
    </source>
</evidence>
<feature type="compositionally biased region" description="Polar residues" evidence="1">
    <location>
        <begin position="566"/>
        <end position="577"/>
    </location>
</feature>
<proteinExistence type="predicted"/>
<gene>
    <name evidence="2" type="ORF">PG993_004491</name>
</gene>
<organism evidence="2 3">
    <name type="scientific">Apiospora rasikravindrae</name>
    <dbReference type="NCBI Taxonomy" id="990691"/>
    <lineage>
        <taxon>Eukaryota</taxon>
        <taxon>Fungi</taxon>
        <taxon>Dikarya</taxon>
        <taxon>Ascomycota</taxon>
        <taxon>Pezizomycotina</taxon>
        <taxon>Sordariomycetes</taxon>
        <taxon>Xylariomycetidae</taxon>
        <taxon>Amphisphaeriales</taxon>
        <taxon>Apiosporaceae</taxon>
        <taxon>Apiospora</taxon>
    </lineage>
</organism>
<evidence type="ECO:0000313" key="3">
    <source>
        <dbReference type="Proteomes" id="UP001444661"/>
    </source>
</evidence>
<sequence>MPQGPRRQPRPARMTPSSPPTGDSIDMNTGSRSPSTPSSISFHNPAYSTAPSTPTATSTALTPTTSRRMNSRAEPSSRSPLFRAGDLYQIQSDEAVVQCRTWDEYLPSLGWGDCIFGSLRGTTAERYSTPTANTARRDRNRELREIQTHYLVNHARAVHSKCDTCGPDKISKTCPRKGDATMVQHGCNEFDYYFQLYRLEAPSKAAVQADWSRARIQGNIELKVVKRLNEMYPYMSYQPGEYLLQLVSMSEATDEQRAIGTRVEVQNEGYGMDFEDHILVPDGTVPFKLEEDLERFNDICPNILRMVVAILGFKPGATDLVPKTLRALFEPSELPHRQWDDLVAAWDLKFQKVSHIPKAIQSSVAGARDKFSEAAWLIRRLQGEQELEGYLERELLFETLEKLLCRVTKMEFDELVDQHLKRLGTEAWSCLENGDDDKVLVYAAGSFPKDFKDIHSYYTTNSGFPQPAPFDVERRETFRLAALRIIDDEETTKAVLSLCRRDLAEQGRFLDEDHGDSNTTAPAEDEDPQPSTTEQPEIAPKKRGRPPKKEGDPKGPYRKRKKTEDPANNSQQPPTAS</sequence>
<keyword evidence="3" id="KW-1185">Reference proteome</keyword>
<dbReference type="EMBL" id="JAQQWK010000003">
    <property type="protein sequence ID" value="KAK8044467.1"/>
    <property type="molecule type" value="Genomic_DNA"/>
</dbReference>
<protein>
    <submittedName>
        <fullName evidence="2">Uncharacterized protein</fullName>
    </submittedName>
</protein>
<comment type="caution">
    <text evidence="2">The sequence shown here is derived from an EMBL/GenBank/DDBJ whole genome shotgun (WGS) entry which is preliminary data.</text>
</comment>
<name>A0ABR1TDH4_9PEZI</name>
<dbReference type="Proteomes" id="UP001444661">
    <property type="component" value="Unassembled WGS sequence"/>
</dbReference>
<feature type="region of interest" description="Disordered" evidence="1">
    <location>
        <begin position="1"/>
        <end position="80"/>
    </location>
</feature>
<reference evidence="2 3" key="1">
    <citation type="submission" date="2023-01" db="EMBL/GenBank/DDBJ databases">
        <title>Analysis of 21 Apiospora genomes using comparative genomics revels a genus with tremendous synthesis potential of carbohydrate active enzymes and secondary metabolites.</title>
        <authorList>
            <person name="Sorensen T."/>
        </authorList>
    </citation>
    <scope>NUCLEOTIDE SEQUENCE [LARGE SCALE GENOMIC DNA]</scope>
    <source>
        <strain evidence="2 3">CBS 33761</strain>
    </source>
</reference>
<feature type="compositionally biased region" description="Low complexity" evidence="1">
    <location>
        <begin position="31"/>
        <end position="66"/>
    </location>
</feature>